<reference evidence="7" key="1">
    <citation type="submission" date="2019-06" db="EMBL/GenBank/DDBJ databases">
        <title>Draft genome sequence of the griseofulvin-producing fungus Xylaria cubensis strain G536.</title>
        <authorList>
            <person name="Mead M.E."/>
            <person name="Raja H.A."/>
            <person name="Steenwyk J.L."/>
            <person name="Knowles S.L."/>
            <person name="Oberlies N.H."/>
            <person name="Rokas A."/>
        </authorList>
    </citation>
    <scope>NUCLEOTIDE SEQUENCE [LARGE SCALE GENOMIC DNA]</scope>
    <source>
        <strain evidence="7">G536</strain>
    </source>
</reference>
<organism evidence="6 7">
    <name type="scientific">Xylaria flabelliformis</name>
    <dbReference type="NCBI Taxonomy" id="2512241"/>
    <lineage>
        <taxon>Eukaryota</taxon>
        <taxon>Fungi</taxon>
        <taxon>Dikarya</taxon>
        <taxon>Ascomycota</taxon>
        <taxon>Pezizomycotina</taxon>
        <taxon>Sordariomycetes</taxon>
        <taxon>Xylariomycetidae</taxon>
        <taxon>Xylariales</taxon>
        <taxon>Xylariaceae</taxon>
        <taxon>Xylaria</taxon>
    </lineage>
</organism>
<dbReference type="GO" id="GO:0006897">
    <property type="term" value="P:endocytosis"/>
    <property type="evidence" value="ECO:0007669"/>
    <property type="project" value="TreeGrafter"/>
</dbReference>
<dbReference type="PROSITE" id="PS51388">
    <property type="entry name" value="GED"/>
    <property type="match status" value="1"/>
</dbReference>
<dbReference type="EMBL" id="VFLP01000043">
    <property type="protein sequence ID" value="TRX91608.1"/>
    <property type="molecule type" value="Genomic_DNA"/>
</dbReference>
<dbReference type="Pfam" id="PF01031">
    <property type="entry name" value="Dynamin_M"/>
    <property type="match status" value="1"/>
</dbReference>
<keyword evidence="2" id="KW-0342">GTP-binding</keyword>
<dbReference type="AlphaFoldDB" id="A0A553HUI3"/>
<dbReference type="InterPro" id="IPR045063">
    <property type="entry name" value="Dynamin_N"/>
</dbReference>
<protein>
    <recommendedName>
        <fullName evidence="8">GED domain-containing protein</fullName>
    </recommendedName>
</protein>
<dbReference type="GO" id="GO:0048312">
    <property type="term" value="P:intracellular distribution of mitochondria"/>
    <property type="evidence" value="ECO:0007669"/>
    <property type="project" value="TreeGrafter"/>
</dbReference>
<evidence type="ECO:0008006" key="8">
    <source>
        <dbReference type="Google" id="ProtNLM"/>
    </source>
</evidence>
<dbReference type="Proteomes" id="UP000319160">
    <property type="component" value="Unassembled WGS sequence"/>
</dbReference>
<evidence type="ECO:0000313" key="7">
    <source>
        <dbReference type="Proteomes" id="UP000319160"/>
    </source>
</evidence>
<evidence type="ECO:0000256" key="1">
    <source>
        <dbReference type="ARBA" id="ARBA00022741"/>
    </source>
</evidence>
<dbReference type="Gene3D" id="3.40.50.300">
    <property type="entry name" value="P-loop containing nucleotide triphosphate hydrolases"/>
    <property type="match status" value="1"/>
</dbReference>
<dbReference type="Pfam" id="PF00350">
    <property type="entry name" value="Dynamin_N"/>
    <property type="match status" value="1"/>
</dbReference>
<dbReference type="InterPro" id="IPR020850">
    <property type="entry name" value="GED_dom"/>
</dbReference>
<keyword evidence="7" id="KW-1185">Reference proteome</keyword>
<evidence type="ECO:0000313" key="6">
    <source>
        <dbReference type="EMBL" id="TRX91608.1"/>
    </source>
</evidence>
<dbReference type="PANTHER" id="PTHR11566:SF66">
    <property type="entry name" value="INTERFERON-INDUCED GTP-BINDING PROTEIN MX"/>
    <property type="match status" value="1"/>
</dbReference>
<name>A0A553HUI3_9PEZI</name>
<dbReference type="InterPro" id="IPR022812">
    <property type="entry name" value="Dynamin"/>
</dbReference>
<dbReference type="PRINTS" id="PR00195">
    <property type="entry name" value="DYNAMIN"/>
</dbReference>
<accession>A0A553HUI3</accession>
<dbReference type="InterPro" id="IPR001401">
    <property type="entry name" value="Dynamin_GTPase"/>
</dbReference>
<dbReference type="GO" id="GO:0000266">
    <property type="term" value="P:mitochondrial fission"/>
    <property type="evidence" value="ECO:0007669"/>
    <property type="project" value="TreeGrafter"/>
</dbReference>
<evidence type="ECO:0000259" key="4">
    <source>
        <dbReference type="PROSITE" id="PS51388"/>
    </source>
</evidence>
<dbReference type="GO" id="GO:0003924">
    <property type="term" value="F:GTPase activity"/>
    <property type="evidence" value="ECO:0007669"/>
    <property type="project" value="InterPro"/>
</dbReference>
<feature type="region of interest" description="Disordered" evidence="3">
    <location>
        <begin position="419"/>
        <end position="452"/>
    </location>
</feature>
<evidence type="ECO:0000256" key="2">
    <source>
        <dbReference type="ARBA" id="ARBA00023134"/>
    </source>
</evidence>
<feature type="domain" description="Dynamin-type G" evidence="5">
    <location>
        <begin position="32"/>
        <end position="320"/>
    </location>
</feature>
<dbReference type="CDD" id="cd08771">
    <property type="entry name" value="DLP_1"/>
    <property type="match status" value="1"/>
</dbReference>
<dbReference type="GO" id="GO:0005525">
    <property type="term" value="F:GTP binding"/>
    <property type="evidence" value="ECO:0007669"/>
    <property type="project" value="InterPro"/>
</dbReference>
<dbReference type="OrthoDB" id="415706at2759"/>
<dbReference type="FunFam" id="3.40.50.300:FF:001425">
    <property type="entry name" value="Dynamin GTPase, putative"/>
    <property type="match status" value="1"/>
</dbReference>
<dbReference type="SMART" id="SM00053">
    <property type="entry name" value="DYNc"/>
    <property type="match status" value="1"/>
</dbReference>
<dbReference type="GO" id="GO:0008017">
    <property type="term" value="F:microtubule binding"/>
    <property type="evidence" value="ECO:0007669"/>
    <property type="project" value="TreeGrafter"/>
</dbReference>
<keyword evidence="1" id="KW-0547">Nucleotide-binding</keyword>
<dbReference type="InterPro" id="IPR000375">
    <property type="entry name" value="Dynamin_stalk"/>
</dbReference>
<dbReference type="PANTHER" id="PTHR11566">
    <property type="entry name" value="DYNAMIN"/>
    <property type="match status" value="1"/>
</dbReference>
<dbReference type="GO" id="GO:0005874">
    <property type="term" value="C:microtubule"/>
    <property type="evidence" value="ECO:0007669"/>
    <property type="project" value="TreeGrafter"/>
</dbReference>
<evidence type="ECO:0000256" key="3">
    <source>
        <dbReference type="SAM" id="MobiDB-lite"/>
    </source>
</evidence>
<sequence>MDASTLGELQTAEQRQILDTITQLRKCGLDTILSLPQLVVCGDQSAGKSSLLEALTEIPFPRNDNLCTRFATEINLRCEPTEKLTIKVIPDSSRSADDQRAINAFSMSIANFEELPSIMDAAKEVMGIAELESTPGPAFSKDTLRIDVEGPMRPQLTLVDIPGLIQSTTKGVTETDIETVGAITDYYIRQSRTICLAVISAQNDVANQSILRRVRKFDPKGERTLGIITKPDTLEAGSKSEAGFLELAKNENVFLKLGWHVVKNRAFKESDFTTEQRAYSEKTFFRDSIWVALNQDYVGVDNLRVRLSHLLLEHGKAELPRLSDDVEGFLQKDKDEIALLGDPRATIPECRTYLAELSMACHDICKAGVQGTYEKDFFRFGQEESFSLDSEASTRRLRAVVQFMNNGFARDMRAKGHKYKISMTNRDNSSKQKEHLDEDSGWTSSSPGNGPSVLSEEAAITWARNQVLKSRGKELIGSFNPNVVAELFWEQSESWEKLAKSHVERILRLCENFLRDILADQATSDVKDRFWRFLLVDPLRKQRTSAFNELDQLVQDNKEYPINYNHYFTDNLQKRRQQKMRAQLQGVMPEPAIASRCSIGNHYPPYDVGKALEHVVSACSQRTTADMDDFSCEEALDCLLSIYKVQEKTFVANVTTQVVERHIMKKLKEIFSPLNIINLPESKIESIVSEPSSTKRQRLFLQDRIKRLEEGQEVFRAAIGSSATGV</sequence>
<dbReference type="PROSITE" id="PS51718">
    <property type="entry name" value="G_DYNAMIN_2"/>
    <property type="match status" value="1"/>
</dbReference>
<dbReference type="GO" id="GO:0016559">
    <property type="term" value="P:peroxisome fission"/>
    <property type="evidence" value="ECO:0007669"/>
    <property type="project" value="TreeGrafter"/>
</dbReference>
<evidence type="ECO:0000259" key="5">
    <source>
        <dbReference type="PROSITE" id="PS51718"/>
    </source>
</evidence>
<dbReference type="GO" id="GO:0005739">
    <property type="term" value="C:mitochondrion"/>
    <property type="evidence" value="ECO:0007669"/>
    <property type="project" value="TreeGrafter"/>
</dbReference>
<dbReference type="GO" id="GO:0016020">
    <property type="term" value="C:membrane"/>
    <property type="evidence" value="ECO:0007669"/>
    <property type="project" value="TreeGrafter"/>
</dbReference>
<gene>
    <name evidence="6" type="ORF">FHL15_007390</name>
</gene>
<dbReference type="SUPFAM" id="SSF52540">
    <property type="entry name" value="P-loop containing nucleoside triphosphate hydrolases"/>
    <property type="match status" value="1"/>
</dbReference>
<feature type="compositionally biased region" description="Basic and acidic residues" evidence="3">
    <location>
        <begin position="428"/>
        <end position="438"/>
    </location>
</feature>
<feature type="domain" description="GED" evidence="4">
    <location>
        <begin position="632"/>
        <end position="723"/>
    </location>
</feature>
<dbReference type="STRING" id="2512241.A0A553HUI3"/>
<comment type="caution">
    <text evidence="6">The sequence shown here is derived from an EMBL/GenBank/DDBJ whole genome shotgun (WGS) entry which is preliminary data.</text>
</comment>
<proteinExistence type="predicted"/>
<dbReference type="InterPro" id="IPR027417">
    <property type="entry name" value="P-loop_NTPase"/>
</dbReference>
<dbReference type="InterPro" id="IPR030381">
    <property type="entry name" value="G_DYNAMIN_dom"/>
</dbReference>